<organism evidence="1">
    <name type="scientific">viral metagenome</name>
    <dbReference type="NCBI Taxonomy" id="1070528"/>
    <lineage>
        <taxon>unclassified sequences</taxon>
        <taxon>metagenomes</taxon>
        <taxon>organismal metagenomes</taxon>
    </lineage>
</organism>
<dbReference type="AlphaFoldDB" id="A0A6M3L7R5"/>
<protein>
    <submittedName>
        <fullName evidence="1">Uncharacterized protein</fullName>
    </submittedName>
</protein>
<dbReference type="EMBL" id="MT142954">
    <property type="protein sequence ID" value="QJA91017.1"/>
    <property type="molecule type" value="Genomic_DNA"/>
</dbReference>
<name>A0A6M3L7R5_9ZZZZ</name>
<gene>
    <name evidence="1" type="ORF">MM415B03499_0013</name>
</gene>
<proteinExistence type="predicted"/>
<evidence type="ECO:0000313" key="1">
    <source>
        <dbReference type="EMBL" id="QJA91017.1"/>
    </source>
</evidence>
<sequence>MKTLTLKKVGYVVKGMADLKPWGGGNACIEMTPFKIKRISDKILMDNINDAGFGVENINGAICDIYEDYEGTLRYLTTKRVGKVSEHTEVKYDGGQGYCIG</sequence>
<reference evidence="1" key="1">
    <citation type="submission" date="2020-03" db="EMBL/GenBank/DDBJ databases">
        <title>The deep terrestrial virosphere.</title>
        <authorList>
            <person name="Holmfeldt K."/>
            <person name="Nilsson E."/>
            <person name="Simone D."/>
            <person name="Lopez-Fernandez M."/>
            <person name="Wu X."/>
            <person name="de Brujin I."/>
            <person name="Lundin D."/>
            <person name="Andersson A."/>
            <person name="Bertilsson S."/>
            <person name="Dopson M."/>
        </authorList>
    </citation>
    <scope>NUCLEOTIDE SEQUENCE</scope>
    <source>
        <strain evidence="1">MM415B03499</strain>
    </source>
</reference>
<accession>A0A6M3L7R5</accession>